<name>A0A939KNB6_9PROT</name>
<proteinExistence type="predicted"/>
<dbReference type="InterPro" id="IPR049243">
    <property type="entry name" value="DUF6878"/>
</dbReference>
<dbReference type="Pfam" id="PF21798">
    <property type="entry name" value="DUF6878"/>
    <property type="match status" value="1"/>
</dbReference>
<dbReference type="AlphaFoldDB" id="A0A939KNB6"/>
<gene>
    <name evidence="2" type="ORF">J2D77_13670</name>
</gene>
<comment type="caution">
    <text evidence="2">The sequence shown here is derived from an EMBL/GenBank/DDBJ whole genome shotgun (WGS) entry which is preliminary data.</text>
</comment>
<protein>
    <recommendedName>
        <fullName evidence="1">DUF6878 domain-containing protein</fullName>
    </recommendedName>
</protein>
<evidence type="ECO:0000259" key="1">
    <source>
        <dbReference type="Pfam" id="PF21798"/>
    </source>
</evidence>
<dbReference type="Proteomes" id="UP000664073">
    <property type="component" value="Unassembled WGS sequence"/>
</dbReference>
<accession>A0A939KNB6</accession>
<feature type="domain" description="DUF6878" evidence="1">
    <location>
        <begin position="19"/>
        <end position="144"/>
    </location>
</feature>
<keyword evidence="3" id="KW-1185">Reference proteome</keyword>
<dbReference type="RefSeq" id="WP_207846888.1">
    <property type="nucleotide sequence ID" value="NZ_JAFVMH010000008.1"/>
</dbReference>
<evidence type="ECO:0000313" key="2">
    <source>
        <dbReference type="EMBL" id="MBO1326198.1"/>
    </source>
</evidence>
<evidence type="ECO:0000313" key="3">
    <source>
        <dbReference type="Proteomes" id="UP000664073"/>
    </source>
</evidence>
<sequence length="144" mass="15959">MPDTTELMQRFSELSQEAFQANRSTILAALEGHRITSVVVIYDGYADSGGIEDFEVHGSDEAPDLTIPCVIQSAEWGKTELVASPQPLHEALETMAMQCVAREHGGWENNEGGNGSVTFDVQRSQILVEHTENYIARNEFTHSY</sequence>
<organism evidence="2 3">
    <name type="scientific">Acetobacter garciniae</name>
    <dbReference type="NCBI Taxonomy" id="2817435"/>
    <lineage>
        <taxon>Bacteria</taxon>
        <taxon>Pseudomonadati</taxon>
        <taxon>Pseudomonadota</taxon>
        <taxon>Alphaproteobacteria</taxon>
        <taxon>Acetobacterales</taxon>
        <taxon>Acetobacteraceae</taxon>
        <taxon>Acetobacter</taxon>
    </lineage>
</organism>
<dbReference type="EMBL" id="JAFVMH010000008">
    <property type="protein sequence ID" value="MBO1326198.1"/>
    <property type="molecule type" value="Genomic_DNA"/>
</dbReference>
<reference evidence="2" key="1">
    <citation type="submission" date="2021-03" db="EMBL/GenBank/DDBJ databases">
        <title>The complete genome sequence of Acetobacter sp. TBRC 12339.</title>
        <authorList>
            <person name="Charoenyingcharoen P."/>
            <person name="Yukphan P."/>
        </authorList>
    </citation>
    <scope>NUCLEOTIDE SEQUENCE</scope>
    <source>
        <strain evidence="2">TBRC 12339</strain>
    </source>
</reference>